<comment type="caution">
    <text evidence="9">The sequence shown here is derived from an EMBL/GenBank/DDBJ whole genome shotgun (WGS) entry which is preliminary data.</text>
</comment>
<evidence type="ECO:0000256" key="4">
    <source>
        <dbReference type="ARBA" id="ARBA00022475"/>
    </source>
</evidence>
<sequence>MSAVIQPLALLAIIVVGYLFKRFRVFGQRDYNVLKAAVFDLTLPCAIVRSFATNEHDPSMLLISVFGFFACLLPILVMFVASRRMPVGRRVFLMLNGSGLNVGNFCLPVVTAIMGPTVAISVIMFDIGNSIMVCAGMYVLTVLLLHVPEDRPLSPEEAAGARLLPRVRPTDRQARRLAMRAHIRTVLKSFVSSVPFDTYIVMVVLMLAGVTIPGFIGDFVEPVAQANGFCSMLMVGMMMDLPASRRDVIDVAQVIGCKLVFVALLATAAWFLLPFDPMTRKAVVLICMAPTAVFSVMFTDRVLGNAKLAGFTLACTGVLSLVLMTVANLLIPA</sequence>
<comment type="subcellular location">
    <subcellularLocation>
        <location evidence="1">Cell membrane</location>
        <topology evidence="1">Multi-pass membrane protein</topology>
    </subcellularLocation>
</comment>
<dbReference type="Gene3D" id="1.20.1530.20">
    <property type="match status" value="1"/>
</dbReference>
<evidence type="ECO:0000256" key="3">
    <source>
        <dbReference type="ARBA" id="ARBA00022448"/>
    </source>
</evidence>
<evidence type="ECO:0000256" key="7">
    <source>
        <dbReference type="ARBA" id="ARBA00023136"/>
    </source>
</evidence>
<dbReference type="GO" id="GO:0005886">
    <property type="term" value="C:plasma membrane"/>
    <property type="evidence" value="ECO:0007669"/>
    <property type="project" value="UniProtKB-SubCell"/>
</dbReference>
<keyword evidence="3" id="KW-0813">Transport</keyword>
<name>A0A938WYM2_9BIFI</name>
<dbReference type="AlphaFoldDB" id="A0A938WYM2"/>
<accession>A0A938WYM2</accession>
<dbReference type="InterPro" id="IPR038770">
    <property type="entry name" value="Na+/solute_symporter_sf"/>
</dbReference>
<comment type="similarity">
    <text evidence="2">Belongs to the auxin efflux carrier (TC 2.A.69) family.</text>
</comment>
<feature type="transmembrane region" description="Helical" evidence="8">
    <location>
        <begin position="102"/>
        <end position="124"/>
    </location>
</feature>
<dbReference type="RefSeq" id="WP_204469576.1">
    <property type="nucleotide sequence ID" value="NZ_JACLYU010000020.1"/>
</dbReference>
<evidence type="ECO:0000313" key="9">
    <source>
        <dbReference type="EMBL" id="MBM6700256.1"/>
    </source>
</evidence>
<reference evidence="9" key="1">
    <citation type="submission" date="2020-08" db="EMBL/GenBank/DDBJ databases">
        <authorList>
            <person name="Cejkova D."/>
            <person name="Kubasova T."/>
            <person name="Jahodarova E."/>
            <person name="Rychlik I."/>
        </authorList>
    </citation>
    <scope>NUCLEOTIDE SEQUENCE</scope>
    <source>
        <strain evidence="9">An836</strain>
    </source>
</reference>
<evidence type="ECO:0000256" key="6">
    <source>
        <dbReference type="ARBA" id="ARBA00022989"/>
    </source>
</evidence>
<feature type="transmembrane region" description="Helical" evidence="8">
    <location>
        <begin position="251"/>
        <end position="273"/>
    </location>
</feature>
<proteinExistence type="inferred from homology"/>
<keyword evidence="10" id="KW-1185">Reference proteome</keyword>
<dbReference type="EMBL" id="JACLYU010000020">
    <property type="protein sequence ID" value="MBM6700256.1"/>
    <property type="molecule type" value="Genomic_DNA"/>
</dbReference>
<keyword evidence="4" id="KW-1003">Cell membrane</keyword>
<evidence type="ECO:0000256" key="8">
    <source>
        <dbReference type="SAM" id="Phobius"/>
    </source>
</evidence>
<feature type="transmembrane region" description="Helical" evidence="8">
    <location>
        <begin position="198"/>
        <end position="216"/>
    </location>
</feature>
<dbReference type="PANTHER" id="PTHR36838:SF3">
    <property type="entry name" value="TRANSPORTER AUXIN EFFLUX CARRIER EC FAMILY"/>
    <property type="match status" value="1"/>
</dbReference>
<protein>
    <submittedName>
        <fullName evidence="9">AEC family transporter</fullName>
    </submittedName>
</protein>
<reference evidence="9" key="2">
    <citation type="journal article" date="2021" name="Sci. Rep.">
        <title>The distribution of antibiotic resistance genes in chicken gut microbiota commensals.</title>
        <authorList>
            <person name="Juricova H."/>
            <person name="Matiasovicova J."/>
            <person name="Kubasova T."/>
            <person name="Cejkova D."/>
            <person name="Rychlik I."/>
        </authorList>
    </citation>
    <scope>NUCLEOTIDE SEQUENCE</scope>
    <source>
        <strain evidence="9">An836</strain>
    </source>
</reference>
<feature type="transmembrane region" description="Helical" evidence="8">
    <location>
        <begin position="6"/>
        <end position="21"/>
    </location>
</feature>
<dbReference type="Proteomes" id="UP000718821">
    <property type="component" value="Unassembled WGS sequence"/>
</dbReference>
<feature type="transmembrane region" description="Helical" evidence="8">
    <location>
        <begin position="58"/>
        <end position="81"/>
    </location>
</feature>
<keyword evidence="6 8" id="KW-1133">Transmembrane helix</keyword>
<dbReference type="Pfam" id="PF03547">
    <property type="entry name" value="Mem_trans"/>
    <property type="match status" value="1"/>
</dbReference>
<evidence type="ECO:0000313" key="10">
    <source>
        <dbReference type="Proteomes" id="UP000718821"/>
    </source>
</evidence>
<feature type="transmembrane region" description="Helical" evidence="8">
    <location>
        <begin position="33"/>
        <end position="52"/>
    </location>
</feature>
<organism evidence="9 10">
    <name type="scientific">Bifidobacterium pullorum subsp. saeculare</name>
    <dbReference type="NCBI Taxonomy" id="78257"/>
    <lineage>
        <taxon>Bacteria</taxon>
        <taxon>Bacillati</taxon>
        <taxon>Actinomycetota</taxon>
        <taxon>Actinomycetes</taxon>
        <taxon>Bifidobacteriales</taxon>
        <taxon>Bifidobacteriaceae</taxon>
        <taxon>Bifidobacterium</taxon>
    </lineage>
</organism>
<dbReference type="GO" id="GO:0055085">
    <property type="term" value="P:transmembrane transport"/>
    <property type="evidence" value="ECO:0007669"/>
    <property type="project" value="InterPro"/>
</dbReference>
<evidence type="ECO:0000256" key="5">
    <source>
        <dbReference type="ARBA" id="ARBA00022692"/>
    </source>
</evidence>
<dbReference type="InterPro" id="IPR004776">
    <property type="entry name" value="Mem_transp_PIN-like"/>
</dbReference>
<gene>
    <name evidence="9" type="ORF">H7U32_08120</name>
</gene>
<dbReference type="PANTHER" id="PTHR36838">
    <property type="entry name" value="AUXIN EFFLUX CARRIER FAMILY PROTEIN"/>
    <property type="match status" value="1"/>
</dbReference>
<feature type="transmembrane region" description="Helical" evidence="8">
    <location>
        <begin position="279"/>
        <end position="298"/>
    </location>
</feature>
<keyword evidence="7 8" id="KW-0472">Membrane</keyword>
<keyword evidence="5 8" id="KW-0812">Transmembrane</keyword>
<evidence type="ECO:0000256" key="2">
    <source>
        <dbReference type="ARBA" id="ARBA00010145"/>
    </source>
</evidence>
<evidence type="ECO:0000256" key="1">
    <source>
        <dbReference type="ARBA" id="ARBA00004651"/>
    </source>
</evidence>
<feature type="transmembrane region" description="Helical" evidence="8">
    <location>
        <begin position="310"/>
        <end position="331"/>
    </location>
</feature>